<feature type="compositionally biased region" description="Low complexity" evidence="1">
    <location>
        <begin position="448"/>
        <end position="477"/>
    </location>
</feature>
<evidence type="ECO:0000313" key="3">
    <source>
        <dbReference type="Proteomes" id="UP000199529"/>
    </source>
</evidence>
<sequence length="892" mass="92750">MDAPIEVERIRHALVVSRSKTDDEAVALAEALPQERGRTTVVVGASALAAVAQLDPWVVADIAGATTRNLRILAPSLSSVAEDGSPLPGRTLSEWLGVEVVVPAGVPRTLADGSLFVPGSGPGWVAFRSGRPGVPLGPRLPSPEWQRPLAMPLPEGATQIPLGLWVRGPGSPERPDDQLSTRPPDPDRMYVVIGAPGEQAPSPAAVAAVLRALPDEVRERAVLAEYGGWGVASAVADELGVPVRAAHGVPLEGRPVLLDESGRPLWRPFAVESVYLPGRGPVLDRWVAPGPAMPLAAPGSYRLADGWRVDVVARGLLVRQESQAPRPEWLAEPGPHADLVLAADSAVPAEVLSALDGLIHGLPEDAREHLRVVPASQHAAEAVNRLGVAPGAEPAQVPQAPAVAAPPVREAPRDKRVAGIVVTTDGRMLPAEPIVASSVRDFRPPAAPGVIGAPGPAEPSKPATPVAPATVSATTPPQQLPVTPEAARPPQQLPATPGVARPPLAEATNSSRQEPAVLPKTSAGTPPPVESGPPAAGQIPEGGPVLLPPGPAHRGVRAPSEPPSDRPMTTVDLPQRTETAAEPRRPQPPADPPASLPPLVAKAGRAPRDTPPADPPAAHAATVAAPAEPEAAASPTPAQQPVKEPAQEPAQASTQEPVEEQAQSQPRREPVEVPADARSTPEQRKNVRTSLGSKYDVATRAVTKLLSERPGLRAGRGEEAAMLAELAVVQVFGEEPGGDYDTDFHVCLASGLRRLPTVRAVVVRGIPDDTLLVPGAVVRLREPVVAAPVAQPQSVGGTEALIWVSTARRLDGLVRSVGADEVDISGDVVLPGQTRLKVLGVEGGSVRRILFAEDGSDGEEILARLRAAAKERADAELDEPVSDRWYGPLHAA</sequence>
<feature type="compositionally biased region" description="Basic and acidic residues" evidence="1">
    <location>
        <begin position="173"/>
        <end position="185"/>
    </location>
</feature>
<feature type="region of interest" description="Disordered" evidence="1">
    <location>
        <begin position="440"/>
        <end position="692"/>
    </location>
</feature>
<dbReference type="EMBL" id="FNOK01000055">
    <property type="protein sequence ID" value="SDZ26233.1"/>
    <property type="molecule type" value="Genomic_DNA"/>
</dbReference>
<dbReference type="RefSeq" id="WP_143061231.1">
    <property type="nucleotide sequence ID" value="NZ_FNOK01000055.1"/>
</dbReference>
<feature type="compositionally biased region" description="Polar residues" evidence="1">
    <location>
        <begin position="650"/>
        <end position="665"/>
    </location>
</feature>
<protein>
    <submittedName>
        <fullName evidence="2">Uncharacterized protein</fullName>
    </submittedName>
</protein>
<keyword evidence="3" id="KW-1185">Reference proteome</keyword>
<dbReference type="Proteomes" id="UP000199529">
    <property type="component" value="Unassembled WGS sequence"/>
</dbReference>
<dbReference type="AlphaFoldDB" id="A0A1H3RKU8"/>
<accession>A0A1H3RKU8</accession>
<feature type="compositionally biased region" description="Pro residues" evidence="1">
    <location>
        <begin position="586"/>
        <end position="596"/>
    </location>
</feature>
<dbReference type="STRING" id="418495.SAMN05216215_105514"/>
<feature type="compositionally biased region" description="Low complexity" evidence="1">
    <location>
        <begin position="616"/>
        <end position="642"/>
    </location>
</feature>
<reference evidence="3" key="1">
    <citation type="submission" date="2016-10" db="EMBL/GenBank/DDBJ databases">
        <authorList>
            <person name="Varghese N."/>
            <person name="Submissions S."/>
        </authorList>
    </citation>
    <scope>NUCLEOTIDE SEQUENCE [LARGE SCALE GENOMIC DNA]</scope>
    <source>
        <strain evidence="3">CGMCC 4.3530</strain>
    </source>
</reference>
<name>A0A1H3RKU8_9PSEU</name>
<feature type="region of interest" description="Disordered" evidence="1">
    <location>
        <begin position="166"/>
        <end position="185"/>
    </location>
</feature>
<dbReference type="Gene3D" id="3.90.176.10">
    <property type="entry name" value="Toxin ADP-ribosyltransferase, Chain A, domain 1"/>
    <property type="match status" value="1"/>
</dbReference>
<dbReference type="OrthoDB" id="3667561at2"/>
<gene>
    <name evidence="2" type="ORF">SAMN05216215_105514</name>
</gene>
<feature type="compositionally biased region" description="Low complexity" evidence="1">
    <location>
        <begin position="392"/>
        <end position="408"/>
    </location>
</feature>
<organism evidence="2 3">
    <name type="scientific">Saccharopolyspora shandongensis</name>
    <dbReference type="NCBI Taxonomy" id="418495"/>
    <lineage>
        <taxon>Bacteria</taxon>
        <taxon>Bacillati</taxon>
        <taxon>Actinomycetota</taxon>
        <taxon>Actinomycetes</taxon>
        <taxon>Pseudonocardiales</taxon>
        <taxon>Pseudonocardiaceae</taxon>
        <taxon>Saccharopolyspora</taxon>
    </lineage>
</organism>
<evidence type="ECO:0000256" key="1">
    <source>
        <dbReference type="SAM" id="MobiDB-lite"/>
    </source>
</evidence>
<feature type="region of interest" description="Disordered" evidence="1">
    <location>
        <begin position="392"/>
        <end position="411"/>
    </location>
</feature>
<evidence type="ECO:0000313" key="2">
    <source>
        <dbReference type="EMBL" id="SDZ26233.1"/>
    </source>
</evidence>
<proteinExistence type="predicted"/>